<evidence type="ECO:0000256" key="3">
    <source>
        <dbReference type="ARBA" id="ARBA00022692"/>
    </source>
</evidence>
<comment type="caution">
    <text evidence="7">The sequence shown here is derived from an EMBL/GenBank/DDBJ whole genome shotgun (WGS) entry which is preliminary data.</text>
</comment>
<evidence type="ECO:0000256" key="1">
    <source>
        <dbReference type="ARBA" id="ARBA00004141"/>
    </source>
</evidence>
<dbReference type="GO" id="GO:0005886">
    <property type="term" value="C:plasma membrane"/>
    <property type="evidence" value="ECO:0007669"/>
    <property type="project" value="UniProtKB-SubCell"/>
</dbReference>
<dbReference type="Proteomes" id="UP000178656">
    <property type="component" value="Unassembled WGS sequence"/>
</dbReference>
<organism evidence="7 8">
    <name type="scientific">Candidatus Falkowbacteria bacterium RIFOXYC2_FULL_48_21</name>
    <dbReference type="NCBI Taxonomy" id="1798005"/>
    <lineage>
        <taxon>Bacteria</taxon>
        <taxon>Candidatus Falkowiibacteriota</taxon>
    </lineage>
</organism>
<evidence type="ECO:0000313" key="8">
    <source>
        <dbReference type="Proteomes" id="UP000178656"/>
    </source>
</evidence>
<feature type="transmembrane region" description="Helical" evidence="6">
    <location>
        <begin position="132"/>
        <end position="155"/>
    </location>
</feature>
<dbReference type="InterPro" id="IPR002549">
    <property type="entry name" value="AI-2E-like"/>
</dbReference>
<dbReference type="GO" id="GO:0055085">
    <property type="term" value="P:transmembrane transport"/>
    <property type="evidence" value="ECO:0007669"/>
    <property type="project" value="TreeGrafter"/>
</dbReference>
<dbReference type="PANTHER" id="PTHR21716:SF62">
    <property type="entry name" value="TRANSPORT PROTEIN YDBI-RELATED"/>
    <property type="match status" value="1"/>
</dbReference>
<proteinExistence type="inferred from homology"/>
<dbReference type="EMBL" id="MFGM01000001">
    <property type="protein sequence ID" value="OGF38249.1"/>
    <property type="molecule type" value="Genomic_DNA"/>
</dbReference>
<feature type="transmembrane region" description="Helical" evidence="6">
    <location>
        <begin position="6"/>
        <end position="33"/>
    </location>
</feature>
<gene>
    <name evidence="7" type="ORF">A2482_01690</name>
</gene>
<feature type="transmembrane region" description="Helical" evidence="6">
    <location>
        <begin position="241"/>
        <end position="267"/>
    </location>
</feature>
<keyword evidence="5 6" id="KW-0472">Membrane</keyword>
<comment type="subcellular location">
    <subcellularLocation>
        <location evidence="1">Membrane</location>
        <topology evidence="1">Multi-pass membrane protein</topology>
    </subcellularLocation>
</comment>
<evidence type="ECO:0008006" key="9">
    <source>
        <dbReference type="Google" id="ProtNLM"/>
    </source>
</evidence>
<evidence type="ECO:0000256" key="2">
    <source>
        <dbReference type="ARBA" id="ARBA00009773"/>
    </source>
</evidence>
<keyword evidence="4 6" id="KW-1133">Transmembrane helix</keyword>
<dbReference type="PANTHER" id="PTHR21716">
    <property type="entry name" value="TRANSMEMBRANE PROTEIN"/>
    <property type="match status" value="1"/>
</dbReference>
<evidence type="ECO:0000313" key="7">
    <source>
        <dbReference type="EMBL" id="OGF38249.1"/>
    </source>
</evidence>
<reference evidence="7 8" key="1">
    <citation type="journal article" date="2016" name="Nat. Commun.">
        <title>Thousands of microbial genomes shed light on interconnected biogeochemical processes in an aquifer system.</title>
        <authorList>
            <person name="Anantharaman K."/>
            <person name="Brown C.T."/>
            <person name="Hug L.A."/>
            <person name="Sharon I."/>
            <person name="Castelle C.J."/>
            <person name="Probst A.J."/>
            <person name="Thomas B.C."/>
            <person name="Singh A."/>
            <person name="Wilkins M.J."/>
            <person name="Karaoz U."/>
            <person name="Brodie E.L."/>
            <person name="Williams K.H."/>
            <person name="Hubbard S.S."/>
            <person name="Banfield J.F."/>
        </authorList>
    </citation>
    <scope>NUCLEOTIDE SEQUENCE [LARGE SCALE GENOMIC DNA]</scope>
</reference>
<keyword evidence="3 6" id="KW-0812">Transmembrane</keyword>
<evidence type="ECO:0000256" key="4">
    <source>
        <dbReference type="ARBA" id="ARBA00022989"/>
    </source>
</evidence>
<sequence>MTIIKFFLVVIVLFFLYLIKEVLAILFVALIFASAVDPWVDALEKIRFPRWLSILLIYVVLLVAMAFVIVLLIPPITQQTIQLADNFPEYFQKAGAVFENLKNFSAEHGILGELDKGLNALKGNVTGMVSSVFSSVAGFFGGVVSFFVVLVITFYMTIEESAIKRVLTYLLPDKYQPFTVQLINKIQRKIGDWLKGQLILSLILGVLVYVGLLILGVNYALILGVVAAFGEFVPYLGPVLAAIPSVFLAFTQSPIKALFVLIFYIIIQQIENQILVPKVMQKAVGLNPIVSIVALLIGAKVAGLVGVVLAIPVATAISVVVKEFWATKESVEETSG</sequence>
<evidence type="ECO:0000256" key="6">
    <source>
        <dbReference type="SAM" id="Phobius"/>
    </source>
</evidence>
<evidence type="ECO:0000256" key="5">
    <source>
        <dbReference type="ARBA" id="ARBA00023136"/>
    </source>
</evidence>
<dbReference type="AlphaFoldDB" id="A0A1F5THA5"/>
<accession>A0A1F5THA5</accession>
<feature type="transmembrane region" description="Helical" evidence="6">
    <location>
        <begin position="54"/>
        <end position="73"/>
    </location>
</feature>
<dbReference type="Pfam" id="PF01594">
    <property type="entry name" value="AI-2E_transport"/>
    <property type="match status" value="1"/>
</dbReference>
<protein>
    <recommendedName>
        <fullName evidence="9">AI-2E family transporter</fullName>
    </recommendedName>
</protein>
<name>A0A1F5THA5_9BACT</name>
<feature type="transmembrane region" description="Helical" evidence="6">
    <location>
        <begin position="198"/>
        <end position="229"/>
    </location>
</feature>
<comment type="similarity">
    <text evidence="2">Belongs to the autoinducer-2 exporter (AI-2E) (TC 2.A.86) family.</text>
</comment>